<keyword evidence="2" id="KW-1185">Reference proteome</keyword>
<proteinExistence type="predicted"/>
<accession>A0A7J7JEC8</accession>
<protein>
    <submittedName>
        <fullName evidence="1">Uncharacterized protein</fullName>
    </submittedName>
</protein>
<dbReference type="Proteomes" id="UP000593567">
    <property type="component" value="Unassembled WGS sequence"/>
</dbReference>
<reference evidence="1" key="1">
    <citation type="submission" date="2020-06" db="EMBL/GenBank/DDBJ databases">
        <title>Draft genome of Bugula neritina, a colonial animal packing powerful symbionts and potential medicines.</title>
        <authorList>
            <person name="Rayko M."/>
        </authorList>
    </citation>
    <scope>NUCLEOTIDE SEQUENCE [LARGE SCALE GENOMIC DNA]</scope>
    <source>
        <strain evidence="1">Kwan_BN1</strain>
    </source>
</reference>
<sequence>MPIAVTLSSRDGICCYLPLTYRHFRFTSICQRPCWHLPIVSFIFRAAYILQDKYLSQLKVRFFNANITLCDCIL</sequence>
<evidence type="ECO:0000313" key="1">
    <source>
        <dbReference type="EMBL" id="KAF6023976.1"/>
    </source>
</evidence>
<name>A0A7J7JEC8_BUGNE</name>
<gene>
    <name evidence="1" type="ORF">EB796_017717</name>
</gene>
<evidence type="ECO:0000313" key="2">
    <source>
        <dbReference type="Proteomes" id="UP000593567"/>
    </source>
</evidence>
<dbReference type="EMBL" id="VXIV02002640">
    <property type="protein sequence ID" value="KAF6023976.1"/>
    <property type="molecule type" value="Genomic_DNA"/>
</dbReference>
<dbReference type="AlphaFoldDB" id="A0A7J7JEC8"/>
<comment type="caution">
    <text evidence="1">The sequence shown here is derived from an EMBL/GenBank/DDBJ whole genome shotgun (WGS) entry which is preliminary data.</text>
</comment>
<organism evidence="1 2">
    <name type="scientific">Bugula neritina</name>
    <name type="common">Brown bryozoan</name>
    <name type="synonym">Sertularia neritina</name>
    <dbReference type="NCBI Taxonomy" id="10212"/>
    <lineage>
        <taxon>Eukaryota</taxon>
        <taxon>Metazoa</taxon>
        <taxon>Spiralia</taxon>
        <taxon>Lophotrochozoa</taxon>
        <taxon>Bryozoa</taxon>
        <taxon>Gymnolaemata</taxon>
        <taxon>Cheilostomatida</taxon>
        <taxon>Flustrina</taxon>
        <taxon>Buguloidea</taxon>
        <taxon>Bugulidae</taxon>
        <taxon>Bugula</taxon>
    </lineage>
</organism>